<dbReference type="CDD" id="cd02440">
    <property type="entry name" value="AdoMet_MTases"/>
    <property type="match status" value="1"/>
</dbReference>
<dbReference type="PANTHER" id="PTHR43464:SF19">
    <property type="entry name" value="UBIQUINONE BIOSYNTHESIS O-METHYLTRANSFERASE, MITOCHONDRIAL"/>
    <property type="match status" value="1"/>
</dbReference>
<evidence type="ECO:0000256" key="2">
    <source>
        <dbReference type="ARBA" id="ARBA00022679"/>
    </source>
</evidence>
<organism evidence="4 5">
    <name type="scientific">Tropicimonas sediminicola</name>
    <dbReference type="NCBI Taxonomy" id="1031541"/>
    <lineage>
        <taxon>Bacteria</taxon>
        <taxon>Pseudomonadati</taxon>
        <taxon>Pseudomonadota</taxon>
        <taxon>Alphaproteobacteria</taxon>
        <taxon>Rhodobacterales</taxon>
        <taxon>Roseobacteraceae</taxon>
        <taxon>Tropicimonas</taxon>
    </lineage>
</organism>
<accession>A0A239KVK3</accession>
<name>A0A239KVK3_9RHOB</name>
<dbReference type="SUPFAM" id="SSF53335">
    <property type="entry name" value="S-adenosyl-L-methionine-dependent methyltransferases"/>
    <property type="match status" value="1"/>
</dbReference>
<dbReference type="GO" id="GO:0032259">
    <property type="term" value="P:methylation"/>
    <property type="evidence" value="ECO:0007669"/>
    <property type="project" value="UniProtKB-KW"/>
</dbReference>
<reference evidence="4 5" key="1">
    <citation type="submission" date="2017-06" db="EMBL/GenBank/DDBJ databases">
        <authorList>
            <person name="Kim H.J."/>
            <person name="Triplett B.A."/>
        </authorList>
    </citation>
    <scope>NUCLEOTIDE SEQUENCE [LARGE SCALE GENOMIC DNA]</scope>
    <source>
        <strain evidence="4 5">DSM 29339</strain>
    </source>
</reference>
<keyword evidence="5" id="KW-1185">Reference proteome</keyword>
<sequence>MSDHAAIGIYEAHSEALRHRYDAVSADDLFAPVADLLPPPPATVLDIGAGSGRDLAWFAARGHPVTAAEPVVAFRDAISARVPDAVCLAAQLPELAGVAGTFDIVLAVAVWHHLPPEARRAAYGRVAALLEPNGVLVLSLRHGAIHGGQPVYTLDPTEEIEMAEAAGLSLAREAAAPSLQQENIAAGITWTWLALQKKGPGS</sequence>
<keyword evidence="3" id="KW-0949">S-adenosyl-L-methionine</keyword>
<dbReference type="PANTHER" id="PTHR43464">
    <property type="entry name" value="METHYLTRANSFERASE"/>
    <property type="match status" value="1"/>
</dbReference>
<evidence type="ECO:0000256" key="3">
    <source>
        <dbReference type="ARBA" id="ARBA00022691"/>
    </source>
</evidence>
<dbReference type="Pfam" id="PF13489">
    <property type="entry name" value="Methyltransf_23"/>
    <property type="match status" value="1"/>
</dbReference>
<dbReference type="AlphaFoldDB" id="A0A239KVK3"/>
<protein>
    <submittedName>
        <fullName evidence="4">Methyltransferase domain-containing protein</fullName>
    </submittedName>
</protein>
<dbReference type="Gene3D" id="3.40.50.150">
    <property type="entry name" value="Vaccinia Virus protein VP39"/>
    <property type="match status" value="1"/>
</dbReference>
<evidence type="ECO:0000256" key="1">
    <source>
        <dbReference type="ARBA" id="ARBA00022603"/>
    </source>
</evidence>
<gene>
    <name evidence="4" type="ORF">SAMN05421757_10828</name>
</gene>
<dbReference type="InterPro" id="IPR029063">
    <property type="entry name" value="SAM-dependent_MTases_sf"/>
</dbReference>
<keyword evidence="1 4" id="KW-0489">Methyltransferase</keyword>
<dbReference type="GO" id="GO:0008168">
    <property type="term" value="F:methyltransferase activity"/>
    <property type="evidence" value="ECO:0007669"/>
    <property type="project" value="UniProtKB-KW"/>
</dbReference>
<proteinExistence type="predicted"/>
<dbReference type="EMBL" id="FZOY01000008">
    <property type="protein sequence ID" value="SNT21792.1"/>
    <property type="molecule type" value="Genomic_DNA"/>
</dbReference>
<dbReference type="RefSeq" id="WP_089234536.1">
    <property type="nucleotide sequence ID" value="NZ_FZOY01000008.1"/>
</dbReference>
<evidence type="ECO:0000313" key="4">
    <source>
        <dbReference type="EMBL" id="SNT21792.1"/>
    </source>
</evidence>
<evidence type="ECO:0000313" key="5">
    <source>
        <dbReference type="Proteomes" id="UP000198426"/>
    </source>
</evidence>
<dbReference type="Proteomes" id="UP000198426">
    <property type="component" value="Unassembled WGS sequence"/>
</dbReference>
<keyword evidence="2 4" id="KW-0808">Transferase</keyword>
<dbReference type="OrthoDB" id="7348755at2"/>